<dbReference type="EMBL" id="JBBKAI010000002">
    <property type="protein sequence ID" value="MEJ8656935.1"/>
    <property type="molecule type" value="Genomic_DNA"/>
</dbReference>
<evidence type="ECO:0000313" key="2">
    <source>
        <dbReference type="Proteomes" id="UP001375539"/>
    </source>
</evidence>
<dbReference type="Proteomes" id="UP001375539">
    <property type="component" value="Unassembled WGS sequence"/>
</dbReference>
<organism evidence="1 2">
    <name type="scientific">Streptomyces pratisoli</name>
    <dbReference type="NCBI Taxonomy" id="3139917"/>
    <lineage>
        <taxon>Bacteria</taxon>
        <taxon>Bacillati</taxon>
        <taxon>Actinomycetota</taxon>
        <taxon>Actinomycetes</taxon>
        <taxon>Kitasatosporales</taxon>
        <taxon>Streptomycetaceae</taxon>
        <taxon>Streptomyces</taxon>
    </lineage>
</organism>
<keyword evidence="2" id="KW-1185">Reference proteome</keyword>
<gene>
    <name evidence="1" type="ORF">WKI58_10415</name>
</gene>
<sequence>MFRLDDASAASFRSLFGGISSALRPVNDETLPDLAKLMEGGRPSFAPVPPGSTPETALRRLAAPAPGQGPDSAAFARVRAAADSIRAALRPAEPVRPDHTHTFALHNCRVVVTSGASVSEDFSFQGTNTTFVNRPKDTVVQDFQHTYASGLGGDELTRLLELVLSSRDLSDADREEAAGAVHDLARITTAPEPDAPQVRTRLERLRELLTGGADIAQPALAIVASVATLFAG</sequence>
<reference evidence="1" key="1">
    <citation type="submission" date="2024-03" db="EMBL/GenBank/DDBJ databases">
        <title>Novel Streptomyces species of biotechnological and ecological value are a feature of Machair soil.</title>
        <authorList>
            <person name="Prole J.R."/>
            <person name="Goodfellow M."/>
            <person name="Allenby N."/>
            <person name="Ward A.C."/>
        </authorList>
    </citation>
    <scope>NUCLEOTIDE SEQUENCE</scope>
    <source>
        <strain evidence="1">MS1.AVA.4</strain>
    </source>
</reference>
<comment type="caution">
    <text evidence="1">The sequence shown here is derived from an EMBL/GenBank/DDBJ whole genome shotgun (WGS) entry which is preliminary data.</text>
</comment>
<proteinExistence type="predicted"/>
<evidence type="ECO:0000313" key="1">
    <source>
        <dbReference type="EMBL" id="MEJ8656935.1"/>
    </source>
</evidence>
<protein>
    <submittedName>
        <fullName evidence="1">Uncharacterized protein</fullName>
    </submittedName>
</protein>
<name>A0ACC6QEN0_9ACTN</name>
<accession>A0ACC6QEN0</accession>